<keyword evidence="10" id="KW-0862">Zinc</keyword>
<dbReference type="FunFam" id="3.30.40.10:FF:000111">
    <property type="entry name" value="Anaphase-promoting complex subunit 11"/>
    <property type="match status" value="1"/>
</dbReference>
<dbReference type="PANTHER" id="PTHR11210">
    <property type="entry name" value="RING BOX"/>
    <property type="match status" value="1"/>
</dbReference>
<accession>A0A553HU11</accession>
<dbReference type="InterPro" id="IPR013083">
    <property type="entry name" value="Znf_RING/FYVE/PHD"/>
</dbReference>
<evidence type="ECO:0000256" key="8">
    <source>
        <dbReference type="ARBA" id="ARBA00022776"/>
    </source>
</evidence>
<feature type="compositionally biased region" description="Basic and acidic residues" evidence="14">
    <location>
        <begin position="305"/>
        <end position="321"/>
    </location>
</feature>
<dbReference type="Gene3D" id="3.30.40.10">
    <property type="entry name" value="Zinc/RING finger domain, C3HC4 (zinc finger)"/>
    <property type="match status" value="1"/>
</dbReference>
<keyword evidence="9" id="KW-0833">Ubl conjugation pathway</keyword>
<keyword evidence="5" id="KW-0132">Cell division</keyword>
<dbReference type="PROSITE" id="PS50089">
    <property type="entry name" value="ZF_RING_2"/>
    <property type="match status" value="1"/>
</dbReference>
<dbReference type="STRING" id="2512241.A0A553HU11"/>
<organism evidence="16 17">
    <name type="scientific">Xylaria flabelliformis</name>
    <dbReference type="NCBI Taxonomy" id="2512241"/>
    <lineage>
        <taxon>Eukaryota</taxon>
        <taxon>Fungi</taxon>
        <taxon>Dikarya</taxon>
        <taxon>Ascomycota</taxon>
        <taxon>Pezizomycotina</taxon>
        <taxon>Sordariomycetes</taxon>
        <taxon>Xylariomycetidae</taxon>
        <taxon>Xylariales</taxon>
        <taxon>Xylariaceae</taxon>
        <taxon>Xylaria</taxon>
    </lineage>
</organism>
<dbReference type="InterPro" id="IPR001841">
    <property type="entry name" value="Znf_RING"/>
</dbReference>
<evidence type="ECO:0000256" key="6">
    <source>
        <dbReference type="ARBA" id="ARBA00022723"/>
    </source>
</evidence>
<dbReference type="GO" id="GO:0097602">
    <property type="term" value="F:cullin family protein binding"/>
    <property type="evidence" value="ECO:0007669"/>
    <property type="project" value="InterPro"/>
</dbReference>
<dbReference type="OrthoDB" id="1681166at2759"/>
<dbReference type="Pfam" id="PF12861">
    <property type="entry name" value="zf-ANAPC11"/>
    <property type="match status" value="1"/>
</dbReference>
<evidence type="ECO:0000256" key="3">
    <source>
        <dbReference type="ARBA" id="ARBA00009273"/>
    </source>
</evidence>
<comment type="caution">
    <text evidence="16">The sequence shown here is derived from an EMBL/GenBank/DDBJ whole genome shotgun (WGS) entry which is preliminary data.</text>
</comment>
<evidence type="ECO:0000256" key="5">
    <source>
        <dbReference type="ARBA" id="ARBA00022618"/>
    </source>
</evidence>
<dbReference type="AlphaFoldDB" id="A0A553HU11"/>
<keyword evidence="12" id="KW-0131">Cell cycle</keyword>
<dbReference type="EMBL" id="VFLP01000045">
    <property type="protein sequence ID" value="TRX91414.1"/>
    <property type="molecule type" value="Genomic_DNA"/>
</dbReference>
<dbReference type="SMART" id="SM00184">
    <property type="entry name" value="RING"/>
    <property type="match status" value="1"/>
</dbReference>
<feature type="region of interest" description="Disordered" evidence="14">
    <location>
        <begin position="287"/>
        <end position="371"/>
    </location>
</feature>
<evidence type="ECO:0000256" key="12">
    <source>
        <dbReference type="ARBA" id="ARBA00023306"/>
    </source>
</evidence>
<dbReference type="SUPFAM" id="SSF57850">
    <property type="entry name" value="RING/U-box"/>
    <property type="match status" value="1"/>
</dbReference>
<evidence type="ECO:0000259" key="15">
    <source>
        <dbReference type="PROSITE" id="PS50089"/>
    </source>
</evidence>
<dbReference type="GO" id="GO:0005680">
    <property type="term" value="C:anaphase-promoting complex"/>
    <property type="evidence" value="ECO:0007669"/>
    <property type="project" value="InterPro"/>
</dbReference>
<reference evidence="17" key="1">
    <citation type="submission" date="2019-06" db="EMBL/GenBank/DDBJ databases">
        <title>Draft genome sequence of the griseofulvin-producing fungus Xylaria cubensis strain G536.</title>
        <authorList>
            <person name="Mead M.E."/>
            <person name="Raja H.A."/>
            <person name="Steenwyk J.L."/>
            <person name="Knowles S.L."/>
            <person name="Oberlies N.H."/>
            <person name="Rokas A."/>
        </authorList>
    </citation>
    <scope>NUCLEOTIDE SEQUENCE [LARGE SCALE GENOMIC DNA]</scope>
    <source>
        <strain evidence="17">G536</strain>
    </source>
</reference>
<evidence type="ECO:0000256" key="14">
    <source>
        <dbReference type="SAM" id="MobiDB-lite"/>
    </source>
</evidence>
<evidence type="ECO:0000256" key="11">
    <source>
        <dbReference type="ARBA" id="ARBA00023242"/>
    </source>
</evidence>
<comment type="similarity">
    <text evidence="3">Belongs to the RING-box family.</text>
</comment>
<evidence type="ECO:0000256" key="9">
    <source>
        <dbReference type="ARBA" id="ARBA00022786"/>
    </source>
</evidence>
<comment type="subcellular location">
    <subcellularLocation>
        <location evidence="1">Nucleus</location>
    </subcellularLocation>
</comment>
<evidence type="ECO:0000313" key="16">
    <source>
        <dbReference type="EMBL" id="TRX91414.1"/>
    </source>
</evidence>
<evidence type="ECO:0000256" key="10">
    <source>
        <dbReference type="ARBA" id="ARBA00022833"/>
    </source>
</evidence>
<dbReference type="GO" id="GO:0051301">
    <property type="term" value="P:cell division"/>
    <property type="evidence" value="ECO:0007669"/>
    <property type="project" value="UniProtKB-KW"/>
</dbReference>
<dbReference type="GO" id="GO:0061630">
    <property type="term" value="F:ubiquitin protein ligase activity"/>
    <property type="evidence" value="ECO:0007669"/>
    <property type="project" value="InterPro"/>
</dbReference>
<evidence type="ECO:0000256" key="4">
    <source>
        <dbReference type="ARBA" id="ARBA00013928"/>
    </source>
</evidence>
<dbReference type="CDD" id="cd16456">
    <property type="entry name" value="RING-H2_APC11"/>
    <property type="match status" value="1"/>
</dbReference>
<dbReference type="GO" id="GO:0008270">
    <property type="term" value="F:zinc ion binding"/>
    <property type="evidence" value="ECO:0007669"/>
    <property type="project" value="UniProtKB-KW"/>
</dbReference>
<protein>
    <recommendedName>
        <fullName evidence="4">Anaphase-promoting complex subunit 11</fullName>
    </recommendedName>
</protein>
<proteinExistence type="inferred from homology"/>
<keyword evidence="7 13" id="KW-0863">Zinc-finger</keyword>
<keyword evidence="6" id="KW-0479">Metal-binding</keyword>
<dbReference type="Proteomes" id="UP000319160">
    <property type="component" value="Unassembled WGS sequence"/>
</dbReference>
<dbReference type="InterPro" id="IPR051031">
    <property type="entry name" value="RING-box_E3_Ubiquitin_Ligase"/>
</dbReference>
<feature type="compositionally biased region" description="Polar residues" evidence="14">
    <location>
        <begin position="395"/>
        <end position="406"/>
    </location>
</feature>
<dbReference type="GO" id="GO:0031145">
    <property type="term" value="P:anaphase-promoting complex-dependent catabolic process"/>
    <property type="evidence" value="ECO:0007669"/>
    <property type="project" value="InterPro"/>
</dbReference>
<evidence type="ECO:0000256" key="7">
    <source>
        <dbReference type="ARBA" id="ARBA00022771"/>
    </source>
</evidence>
<feature type="region of interest" description="Disordered" evidence="14">
    <location>
        <begin position="383"/>
        <end position="417"/>
    </location>
</feature>
<keyword evidence="8" id="KW-0498">Mitosis</keyword>
<keyword evidence="11" id="KW-0539">Nucleus</keyword>
<evidence type="ECO:0000313" key="17">
    <source>
        <dbReference type="Proteomes" id="UP000319160"/>
    </source>
</evidence>
<evidence type="ECO:0000256" key="13">
    <source>
        <dbReference type="PROSITE-ProRule" id="PRU00175"/>
    </source>
</evidence>
<sequence length="417" mass="45946">MKVKIKKWNAVATWRWDLPEDDVCGICQVHFDGTCPTCKYPGDDCSLLSGKCGHNFHMHCIMEWIKQDSAKGQCPMCRQKFEWNETGGSQQEQQPEIHEDNDQTLQAPCNACQPATVTVSRVSFLTGLATLLRLHDASFLFLIPSSHFLLTSPLVTYAHVYRPRPALEMTDPADNRPSTADHPLDVERPRTPPPFAPVFTLVNNTSTRTTHHPHVRYIFNDDDPDILTQALAECEHANADQSDFDHTPANRAMILDLAPNDEGGYKIAWASSLSPSWAVVDAQLSQISPPSSDAGHSSGGGPGDTDNKNNRPDRLMLRIEGVETSAPGSSSELRISDEASRQRPGSASGSGSGQRERERPGEGDDYANTLDEFEKRMATLRKVVSASEDRRKKLASQTPDNENTVAQDADAEHTTTA</sequence>
<feature type="domain" description="RING-type" evidence="15">
    <location>
        <begin position="35"/>
        <end position="78"/>
    </location>
</feature>
<keyword evidence="17" id="KW-1185">Reference proteome</keyword>
<feature type="region of interest" description="Disordered" evidence="14">
    <location>
        <begin position="167"/>
        <end position="195"/>
    </location>
</feature>
<evidence type="ECO:0000256" key="2">
    <source>
        <dbReference type="ARBA" id="ARBA00004906"/>
    </source>
</evidence>
<gene>
    <name evidence="16" type="ORF">FHL15_007638</name>
</gene>
<comment type="pathway">
    <text evidence="2">Protein modification; protein ubiquitination.</text>
</comment>
<evidence type="ECO:0000256" key="1">
    <source>
        <dbReference type="ARBA" id="ARBA00004123"/>
    </source>
</evidence>
<name>A0A553HU11_9PEZI</name>
<dbReference type="InterPro" id="IPR024991">
    <property type="entry name" value="RING-H2_APC11"/>
</dbReference>